<gene>
    <name evidence="1" type="ORF">A2Z22_00975</name>
</gene>
<accession>A0A1F7XAN5</accession>
<dbReference type="AlphaFoldDB" id="A0A1F7XAN5"/>
<evidence type="ECO:0008006" key="3">
    <source>
        <dbReference type="Google" id="ProtNLM"/>
    </source>
</evidence>
<dbReference type="InterPro" id="IPR009241">
    <property type="entry name" value="HigB-like"/>
</dbReference>
<sequence>MKVYYLSEVVEFLDKAEEKDRARVSRIREFFEEYGFSIGPKYIKKVKSNLWELRAGDIRLFLCIVAEKAIGVHIIHKKSQKLPTKDIKLAEKRSKEI</sequence>
<dbReference type="Gene3D" id="3.30.2310.20">
    <property type="entry name" value="RelE-like"/>
    <property type="match status" value="1"/>
</dbReference>
<organism evidence="1 2">
    <name type="scientific">Candidatus Woesebacteria bacterium RBG_16_34_12</name>
    <dbReference type="NCBI Taxonomy" id="1802480"/>
    <lineage>
        <taxon>Bacteria</taxon>
        <taxon>Candidatus Woeseibacteriota</taxon>
    </lineage>
</organism>
<comment type="caution">
    <text evidence="1">The sequence shown here is derived from an EMBL/GenBank/DDBJ whole genome shotgun (WGS) entry which is preliminary data.</text>
</comment>
<evidence type="ECO:0000313" key="2">
    <source>
        <dbReference type="Proteomes" id="UP000177053"/>
    </source>
</evidence>
<dbReference type="Pfam" id="PF05973">
    <property type="entry name" value="Gp49"/>
    <property type="match status" value="1"/>
</dbReference>
<proteinExistence type="predicted"/>
<dbReference type="EMBL" id="MGFS01000017">
    <property type="protein sequence ID" value="OGM11438.1"/>
    <property type="molecule type" value="Genomic_DNA"/>
</dbReference>
<dbReference type="InterPro" id="IPR035093">
    <property type="entry name" value="RelE/ParE_toxin_dom_sf"/>
</dbReference>
<dbReference type="Proteomes" id="UP000177053">
    <property type="component" value="Unassembled WGS sequence"/>
</dbReference>
<evidence type="ECO:0000313" key="1">
    <source>
        <dbReference type="EMBL" id="OGM11438.1"/>
    </source>
</evidence>
<name>A0A1F7XAN5_9BACT</name>
<protein>
    <recommendedName>
        <fullName evidence="3">Addiction module toxin RelE</fullName>
    </recommendedName>
</protein>
<reference evidence="1 2" key="1">
    <citation type="journal article" date="2016" name="Nat. Commun.">
        <title>Thousands of microbial genomes shed light on interconnected biogeochemical processes in an aquifer system.</title>
        <authorList>
            <person name="Anantharaman K."/>
            <person name="Brown C.T."/>
            <person name="Hug L.A."/>
            <person name="Sharon I."/>
            <person name="Castelle C.J."/>
            <person name="Probst A.J."/>
            <person name="Thomas B.C."/>
            <person name="Singh A."/>
            <person name="Wilkins M.J."/>
            <person name="Karaoz U."/>
            <person name="Brodie E.L."/>
            <person name="Williams K.H."/>
            <person name="Hubbard S.S."/>
            <person name="Banfield J.F."/>
        </authorList>
    </citation>
    <scope>NUCLEOTIDE SEQUENCE [LARGE SCALE GENOMIC DNA]</scope>
</reference>
<dbReference type="SUPFAM" id="SSF143011">
    <property type="entry name" value="RelE-like"/>
    <property type="match status" value="1"/>
</dbReference>